<feature type="compositionally biased region" description="Acidic residues" evidence="1">
    <location>
        <begin position="9"/>
        <end position="20"/>
    </location>
</feature>
<evidence type="ECO:0000313" key="3">
    <source>
        <dbReference type="Proteomes" id="UP000826271"/>
    </source>
</evidence>
<reference evidence="2" key="1">
    <citation type="submission" date="2019-10" db="EMBL/GenBank/DDBJ databases">
        <authorList>
            <person name="Zhang R."/>
            <person name="Pan Y."/>
            <person name="Wang J."/>
            <person name="Ma R."/>
            <person name="Yu S."/>
        </authorList>
    </citation>
    <scope>NUCLEOTIDE SEQUENCE</scope>
    <source>
        <strain evidence="2">LA-IB0</strain>
        <tissue evidence="2">Leaf</tissue>
    </source>
</reference>
<accession>A0AAV6YJS6</accession>
<evidence type="ECO:0000256" key="1">
    <source>
        <dbReference type="SAM" id="MobiDB-lite"/>
    </source>
</evidence>
<proteinExistence type="predicted"/>
<dbReference type="PANTHER" id="PTHR36045">
    <property type="entry name" value="OS04G0558500 PROTEIN"/>
    <property type="match status" value="1"/>
</dbReference>
<dbReference type="Proteomes" id="UP000826271">
    <property type="component" value="Unassembled WGS sequence"/>
</dbReference>
<dbReference type="PANTHER" id="PTHR36045:SF2">
    <property type="entry name" value="OS04G0558500 PROTEIN"/>
    <property type="match status" value="1"/>
</dbReference>
<feature type="region of interest" description="Disordered" evidence="1">
    <location>
        <begin position="1"/>
        <end position="22"/>
    </location>
</feature>
<keyword evidence="3" id="KW-1185">Reference proteome</keyword>
<comment type="caution">
    <text evidence="2">The sequence shown here is derived from an EMBL/GenBank/DDBJ whole genome shotgun (WGS) entry which is preliminary data.</text>
</comment>
<dbReference type="EMBL" id="WHWC01000001">
    <property type="protein sequence ID" value="KAG8391823.1"/>
    <property type="molecule type" value="Genomic_DNA"/>
</dbReference>
<organism evidence="2 3">
    <name type="scientific">Buddleja alternifolia</name>
    <dbReference type="NCBI Taxonomy" id="168488"/>
    <lineage>
        <taxon>Eukaryota</taxon>
        <taxon>Viridiplantae</taxon>
        <taxon>Streptophyta</taxon>
        <taxon>Embryophyta</taxon>
        <taxon>Tracheophyta</taxon>
        <taxon>Spermatophyta</taxon>
        <taxon>Magnoliopsida</taxon>
        <taxon>eudicotyledons</taxon>
        <taxon>Gunneridae</taxon>
        <taxon>Pentapetalae</taxon>
        <taxon>asterids</taxon>
        <taxon>lamiids</taxon>
        <taxon>Lamiales</taxon>
        <taxon>Scrophulariaceae</taxon>
        <taxon>Buddlejeae</taxon>
        <taxon>Buddleja</taxon>
    </lineage>
</organism>
<evidence type="ECO:0000313" key="2">
    <source>
        <dbReference type="EMBL" id="KAG8391823.1"/>
    </source>
</evidence>
<sequence length="155" mass="17424">MSSQSQNDDAWDLQEAEAEEEVQKLEEEVQLMADKILEYRTSFPGQLSSTILSTRLIDEGSDPEALPRPDSEAAVSQDLMRTVEPESTTLLDIEAEMIQVLKHKISSNASTLPIILKRMKEYIARIDKLAPTNGIIHPAFKMKQISRPSSSYSIF</sequence>
<dbReference type="AlphaFoldDB" id="A0AAV6YJS6"/>
<feature type="region of interest" description="Disordered" evidence="1">
    <location>
        <begin position="60"/>
        <end position="80"/>
    </location>
</feature>
<name>A0AAV6YJS6_9LAMI</name>
<gene>
    <name evidence="2" type="ORF">BUALT_Bualt01G0227100</name>
</gene>
<protein>
    <submittedName>
        <fullName evidence="2">Uncharacterized protein</fullName>
    </submittedName>
</protein>